<keyword evidence="3" id="KW-1185">Reference proteome</keyword>
<dbReference type="Proteomes" id="UP000499080">
    <property type="component" value="Unassembled WGS sequence"/>
</dbReference>
<accession>A0A4Y1ZVD9</accession>
<reference evidence="2 3" key="1">
    <citation type="journal article" date="2019" name="Sci. Rep.">
        <title>Orb-weaving spider Araneus ventricosus genome elucidates the spidroin gene catalogue.</title>
        <authorList>
            <person name="Kono N."/>
            <person name="Nakamura H."/>
            <person name="Ohtoshi R."/>
            <person name="Moran D.A.P."/>
            <person name="Shinohara A."/>
            <person name="Yoshida Y."/>
            <person name="Fujiwara M."/>
            <person name="Mori M."/>
            <person name="Tomita M."/>
            <person name="Arakawa K."/>
        </authorList>
    </citation>
    <scope>NUCLEOTIDE SEQUENCE [LARGE SCALE GENOMIC DNA]</scope>
</reference>
<dbReference type="EMBL" id="BGPR01078081">
    <property type="protein sequence ID" value="GBL68721.1"/>
    <property type="molecule type" value="Genomic_DNA"/>
</dbReference>
<proteinExistence type="predicted"/>
<sequence length="82" mass="8921">MRSLRGAHTANLSGCPENFVNAPEPKAPVPRWAAKNTLSQKIIQLSKQEESSFTSENNEMKNPSTTLASATNHSSLQIPKSN</sequence>
<protein>
    <submittedName>
        <fullName evidence="2">Uncharacterized protein</fullName>
    </submittedName>
</protein>
<organism evidence="2 3">
    <name type="scientific">Araneus ventricosus</name>
    <name type="common">Orbweaver spider</name>
    <name type="synonym">Epeira ventricosa</name>
    <dbReference type="NCBI Taxonomy" id="182803"/>
    <lineage>
        <taxon>Eukaryota</taxon>
        <taxon>Metazoa</taxon>
        <taxon>Ecdysozoa</taxon>
        <taxon>Arthropoda</taxon>
        <taxon>Chelicerata</taxon>
        <taxon>Arachnida</taxon>
        <taxon>Araneae</taxon>
        <taxon>Araneomorphae</taxon>
        <taxon>Entelegynae</taxon>
        <taxon>Araneoidea</taxon>
        <taxon>Araneidae</taxon>
        <taxon>Araneus</taxon>
    </lineage>
</organism>
<feature type="region of interest" description="Disordered" evidence="1">
    <location>
        <begin position="47"/>
        <end position="82"/>
    </location>
</feature>
<comment type="caution">
    <text evidence="2">The sequence shown here is derived from an EMBL/GenBank/DDBJ whole genome shotgun (WGS) entry which is preliminary data.</text>
</comment>
<evidence type="ECO:0000313" key="3">
    <source>
        <dbReference type="Proteomes" id="UP000499080"/>
    </source>
</evidence>
<dbReference type="AlphaFoldDB" id="A0A4Y1ZVD9"/>
<evidence type="ECO:0000313" key="2">
    <source>
        <dbReference type="EMBL" id="GBL68721.1"/>
    </source>
</evidence>
<name>A0A4Y1ZVD9_ARAVE</name>
<evidence type="ECO:0000256" key="1">
    <source>
        <dbReference type="SAM" id="MobiDB-lite"/>
    </source>
</evidence>
<gene>
    <name evidence="2" type="ORF">AVEN_83318_1</name>
</gene>